<protein>
    <submittedName>
        <fullName evidence="2">Uncharacterized protein</fullName>
    </submittedName>
</protein>
<keyword evidence="1" id="KW-1133">Transmembrane helix</keyword>
<feature type="transmembrane region" description="Helical" evidence="1">
    <location>
        <begin position="6"/>
        <end position="26"/>
    </location>
</feature>
<dbReference type="AlphaFoldDB" id="W7ESE1"/>
<reference evidence="3" key="1">
    <citation type="submission" date="2007-11" db="EMBL/GenBank/DDBJ databases">
        <authorList>
            <consortium name="The Broad Institute Genome Sequencing Platform"/>
            <person name="Volkman S.K."/>
            <person name="Daily J.P."/>
            <person name="Sarr O."/>
            <person name="Ndiaye D."/>
            <person name="Ndir O."/>
            <person name="Mboup S."/>
            <person name="Lukens A."/>
            <person name="Stange-Thomann N."/>
            <person name="Mauceli E."/>
            <person name="Gnerre S."/>
            <person name="Jaffe D."/>
            <person name="Zainoun J."/>
            <person name="Wiegand R.C."/>
            <person name="Birren B."/>
            <person name="Galagan J."/>
            <person name="Lander E."/>
            <person name="Wirth D.F."/>
        </authorList>
    </citation>
    <scope>NUCLEOTIDE SEQUENCE [LARGE SCALE GENOMIC DNA]</scope>
    <source>
        <strain evidence="3">7G8</strain>
    </source>
</reference>
<dbReference type="EMBL" id="KI928659">
    <property type="protein sequence ID" value="EUR46883.1"/>
    <property type="molecule type" value="Genomic_DNA"/>
</dbReference>
<evidence type="ECO:0000256" key="1">
    <source>
        <dbReference type="SAM" id="Phobius"/>
    </source>
</evidence>
<name>W7ESE1_PLAF8</name>
<evidence type="ECO:0000313" key="3">
    <source>
        <dbReference type="Proteomes" id="UP000030688"/>
    </source>
</evidence>
<accession>W7ESE1</accession>
<dbReference type="Proteomes" id="UP000030688">
    <property type="component" value="Unassembled WGS sequence"/>
</dbReference>
<keyword evidence="1" id="KW-0812">Transmembrane</keyword>
<gene>
    <name evidence="2" type="ORF">PFBG_06189</name>
</gene>
<keyword evidence="1" id="KW-0472">Membrane</keyword>
<sequence>MEVYLYSILVGSIYIYIYIVIVIAVWKKIYI</sequence>
<proteinExistence type="predicted"/>
<evidence type="ECO:0000313" key="2">
    <source>
        <dbReference type="EMBL" id="EUR46883.1"/>
    </source>
</evidence>
<organism evidence="2 3">
    <name type="scientific">Plasmodium falciparum (isolate 7G8)</name>
    <dbReference type="NCBI Taxonomy" id="57266"/>
    <lineage>
        <taxon>Eukaryota</taxon>
        <taxon>Sar</taxon>
        <taxon>Alveolata</taxon>
        <taxon>Apicomplexa</taxon>
        <taxon>Aconoidasida</taxon>
        <taxon>Haemosporida</taxon>
        <taxon>Plasmodiidae</taxon>
        <taxon>Plasmodium</taxon>
        <taxon>Plasmodium (Laverania)</taxon>
    </lineage>
</organism>
<reference evidence="2 3" key="2">
    <citation type="submission" date="2013-02" db="EMBL/GenBank/DDBJ databases">
        <title>The Genome Sequence of Plasmodium falciparum 7G8.</title>
        <authorList>
            <consortium name="The Broad Institute Genome Sequencing Platform"/>
            <consortium name="The Broad Institute Genome Sequencing Center for Infectious Disease"/>
            <person name="Neafsey D."/>
            <person name="Cheeseman I."/>
            <person name="Volkman S."/>
            <person name="Adams J."/>
            <person name="Walker B."/>
            <person name="Young S.K."/>
            <person name="Zeng Q."/>
            <person name="Gargeya S."/>
            <person name="Fitzgerald M."/>
            <person name="Haas B."/>
            <person name="Abouelleil A."/>
            <person name="Alvarado L."/>
            <person name="Arachchi H.M."/>
            <person name="Berlin A.M."/>
            <person name="Chapman S.B."/>
            <person name="Dewar J."/>
            <person name="Goldberg J."/>
            <person name="Griggs A."/>
            <person name="Gujja S."/>
            <person name="Hansen M."/>
            <person name="Howarth C."/>
            <person name="Imamovic A."/>
            <person name="Larimer J."/>
            <person name="McCowan C."/>
            <person name="Murphy C."/>
            <person name="Neiman D."/>
            <person name="Pearson M."/>
            <person name="Priest M."/>
            <person name="Roberts A."/>
            <person name="Saif S."/>
            <person name="Shea T."/>
            <person name="Sisk P."/>
            <person name="Sykes S."/>
            <person name="Wortman J."/>
            <person name="Nusbaum C."/>
            <person name="Birren B."/>
        </authorList>
    </citation>
    <scope>NUCLEOTIDE SEQUENCE [LARGE SCALE GENOMIC DNA]</scope>
    <source>
        <strain evidence="2 3">7G8</strain>
    </source>
</reference>